<dbReference type="EMBL" id="LLXI01002111">
    <property type="protein sequence ID" value="PKY56239.1"/>
    <property type="molecule type" value="Genomic_DNA"/>
</dbReference>
<dbReference type="VEuPathDB" id="FungiDB:FUN_003326"/>
<accession>A0A2I1HBK0</accession>
<sequence>MNDKINNNIKSNFKKLNENTLDLLIGIATFEEHSISSLKKDEFITQITHINLYDDNNPTITLPNTLTTSKIYIPIIKIISNTIIITTDDDETPDNYYPISIDDDTMTKAINSYYFHTLDNPTHQSRSFWKNLEQFGAFISYSDLPYTSSDTASSHNVKHQNCINDLLFHLLSNEKISSWTNNKISYKEITEHLINY</sequence>
<evidence type="ECO:0000313" key="2">
    <source>
        <dbReference type="Proteomes" id="UP000234323"/>
    </source>
</evidence>
<proteinExistence type="predicted"/>
<dbReference type="AlphaFoldDB" id="A0A2I1HBK0"/>
<name>A0A2I1HBK0_9GLOM</name>
<comment type="caution">
    <text evidence="1">The sequence shown here is derived from an EMBL/GenBank/DDBJ whole genome shotgun (WGS) entry which is preliminary data.</text>
</comment>
<gene>
    <name evidence="1" type="ORF">RhiirA4_476382</name>
</gene>
<protein>
    <submittedName>
        <fullName evidence="1">Uncharacterized protein</fullName>
    </submittedName>
</protein>
<evidence type="ECO:0000313" key="1">
    <source>
        <dbReference type="EMBL" id="PKY56239.1"/>
    </source>
</evidence>
<reference evidence="1 2" key="1">
    <citation type="submission" date="2015-10" db="EMBL/GenBank/DDBJ databases">
        <title>Genome analyses suggest a sexual origin of heterokaryosis in a supposedly ancient asexual fungus.</title>
        <authorList>
            <person name="Ropars J."/>
            <person name="Sedzielewska K."/>
            <person name="Noel J."/>
            <person name="Charron P."/>
            <person name="Farinelli L."/>
            <person name="Marton T."/>
            <person name="Kruger M."/>
            <person name="Pelin A."/>
            <person name="Brachmann A."/>
            <person name="Corradi N."/>
        </authorList>
    </citation>
    <scope>NUCLEOTIDE SEQUENCE [LARGE SCALE GENOMIC DNA]</scope>
    <source>
        <strain evidence="1 2">A4</strain>
    </source>
</reference>
<organism evidence="1 2">
    <name type="scientific">Rhizophagus irregularis</name>
    <dbReference type="NCBI Taxonomy" id="588596"/>
    <lineage>
        <taxon>Eukaryota</taxon>
        <taxon>Fungi</taxon>
        <taxon>Fungi incertae sedis</taxon>
        <taxon>Mucoromycota</taxon>
        <taxon>Glomeromycotina</taxon>
        <taxon>Glomeromycetes</taxon>
        <taxon>Glomerales</taxon>
        <taxon>Glomeraceae</taxon>
        <taxon>Rhizophagus</taxon>
    </lineage>
</organism>
<dbReference type="Proteomes" id="UP000234323">
    <property type="component" value="Unassembled WGS sequence"/>
</dbReference>
<keyword evidence="2" id="KW-1185">Reference proteome</keyword>